<dbReference type="OrthoDB" id="5298944at2"/>
<keyword evidence="5" id="KW-0540">Nuclease</keyword>
<reference evidence="5 6" key="1">
    <citation type="submission" date="2018-04" db="EMBL/GenBank/DDBJ databases">
        <title>Massilia violaceinigra sp. nov., a novel purple-pigmented bacterium isolated from Tianshan glacier, Xinjiang, China.</title>
        <authorList>
            <person name="Wang H."/>
        </authorList>
    </citation>
    <scope>NUCLEOTIDE SEQUENCE [LARGE SCALE GENOMIC DNA]</scope>
    <source>
        <strain evidence="5 6">B448-2</strain>
    </source>
</reference>
<organism evidence="5 6">
    <name type="scientific">Massilia glaciei</name>
    <dbReference type="NCBI Taxonomy" id="1524097"/>
    <lineage>
        <taxon>Bacteria</taxon>
        <taxon>Pseudomonadati</taxon>
        <taxon>Pseudomonadota</taxon>
        <taxon>Betaproteobacteria</taxon>
        <taxon>Burkholderiales</taxon>
        <taxon>Oxalobacteraceae</taxon>
        <taxon>Telluria group</taxon>
        <taxon>Massilia</taxon>
    </lineage>
</organism>
<accession>A0A2U2HGK8</accession>
<protein>
    <submittedName>
        <fullName evidence="5">Restriction endonuclease subunit S</fullName>
    </submittedName>
</protein>
<keyword evidence="3" id="KW-0238">DNA-binding</keyword>
<dbReference type="GO" id="GO:0003677">
    <property type="term" value="F:DNA binding"/>
    <property type="evidence" value="ECO:0007669"/>
    <property type="project" value="UniProtKB-KW"/>
</dbReference>
<dbReference type="InterPro" id="IPR051212">
    <property type="entry name" value="Type-I_RE_S_subunit"/>
</dbReference>
<dbReference type="PANTHER" id="PTHR43140:SF1">
    <property type="entry name" value="TYPE I RESTRICTION ENZYME ECOKI SPECIFICITY SUBUNIT"/>
    <property type="match status" value="1"/>
</dbReference>
<evidence type="ECO:0000256" key="2">
    <source>
        <dbReference type="ARBA" id="ARBA00022747"/>
    </source>
</evidence>
<keyword evidence="5" id="KW-0378">Hydrolase</keyword>
<evidence type="ECO:0000256" key="3">
    <source>
        <dbReference type="ARBA" id="ARBA00023125"/>
    </source>
</evidence>
<dbReference type="Gene3D" id="1.10.287.1120">
    <property type="entry name" value="Bipartite methylase S protein"/>
    <property type="match status" value="1"/>
</dbReference>
<feature type="domain" description="Type I restriction modification DNA specificity" evidence="4">
    <location>
        <begin position="21"/>
        <end position="181"/>
    </location>
</feature>
<comment type="similarity">
    <text evidence="1">Belongs to the type-I restriction system S methylase family.</text>
</comment>
<dbReference type="RefSeq" id="WP_106759117.1">
    <property type="nucleotide sequence ID" value="NZ_PXWF02000272.1"/>
</dbReference>
<evidence type="ECO:0000259" key="4">
    <source>
        <dbReference type="Pfam" id="PF01420"/>
    </source>
</evidence>
<keyword evidence="2" id="KW-0680">Restriction system</keyword>
<comment type="caution">
    <text evidence="5">The sequence shown here is derived from an EMBL/GenBank/DDBJ whole genome shotgun (WGS) entry which is preliminary data.</text>
</comment>
<dbReference type="CDD" id="cd17261">
    <property type="entry name" value="RMtype1_S_EcoKI-TRD2-CR2_like"/>
    <property type="match status" value="1"/>
</dbReference>
<dbReference type="PANTHER" id="PTHR43140">
    <property type="entry name" value="TYPE-1 RESTRICTION ENZYME ECOKI SPECIFICITY PROTEIN"/>
    <property type="match status" value="1"/>
</dbReference>
<dbReference type="Proteomes" id="UP000241421">
    <property type="component" value="Unassembled WGS sequence"/>
</dbReference>
<dbReference type="InterPro" id="IPR000055">
    <property type="entry name" value="Restrct_endonuc_typeI_TRD"/>
</dbReference>
<sequence length="434" mass="47984">MKFKPHPKYKASGVEWLGDVPADWKIKRLKLACDVQTGDKDTVDAVKDGAYPLFVRSQTIERINTFTFDCEAVLTAGDGVGVGKVFHYYNGPFDFHQRVYMLNNFRHVSGRFLYFFLKENFHRVALEGGAKSTVDSLRMPLFLNFPLTVPSPPEQLAICAFLDRETAKIDTLIAKQEAMIELLKEKRQAVISHAVTKGLDPNVPMKDSKVEWLGDVPEHWTTAPIKYAINSIEQGWSPQCNGYPAGPGEWGVLKVGCVNYGTFNPEQNKSLPAELNAISELAVARGDLLISRANTRELVGSAAVVHDDYPRLMLCDKLYRLRVDKNQCVAQFVALFLGTAIVRNQIELAAGGASASMLNIAQGTILNLQIPLPNVTEQLSILASIESTTRKLDTLISKAQQAISLQMEHRTALISAAVTGKIDVRNEVAERKAA</sequence>
<name>A0A2U2HGK8_9BURK</name>
<gene>
    <name evidence="5" type="ORF">C7C56_019950</name>
</gene>
<evidence type="ECO:0000256" key="1">
    <source>
        <dbReference type="ARBA" id="ARBA00010923"/>
    </source>
</evidence>
<dbReference type="InterPro" id="IPR044946">
    <property type="entry name" value="Restrct_endonuc_typeI_TRD_sf"/>
</dbReference>
<dbReference type="GO" id="GO:0009307">
    <property type="term" value="P:DNA restriction-modification system"/>
    <property type="evidence" value="ECO:0007669"/>
    <property type="project" value="UniProtKB-KW"/>
</dbReference>
<dbReference type="Gene3D" id="3.90.220.20">
    <property type="entry name" value="DNA methylase specificity domains"/>
    <property type="match status" value="2"/>
</dbReference>
<dbReference type="EMBL" id="PXWF02000272">
    <property type="protein sequence ID" value="PWF44012.1"/>
    <property type="molecule type" value="Genomic_DNA"/>
</dbReference>
<keyword evidence="6" id="KW-1185">Reference proteome</keyword>
<dbReference type="SUPFAM" id="SSF116734">
    <property type="entry name" value="DNA methylase specificity domain"/>
    <property type="match status" value="2"/>
</dbReference>
<dbReference type="GO" id="GO:0004519">
    <property type="term" value="F:endonuclease activity"/>
    <property type="evidence" value="ECO:0007669"/>
    <property type="project" value="UniProtKB-KW"/>
</dbReference>
<dbReference type="Pfam" id="PF01420">
    <property type="entry name" value="Methylase_S"/>
    <property type="match status" value="1"/>
</dbReference>
<proteinExistence type="inferred from homology"/>
<evidence type="ECO:0000313" key="5">
    <source>
        <dbReference type="EMBL" id="PWF44012.1"/>
    </source>
</evidence>
<dbReference type="AlphaFoldDB" id="A0A2U2HGK8"/>
<keyword evidence="5" id="KW-0255">Endonuclease</keyword>
<evidence type="ECO:0000313" key="6">
    <source>
        <dbReference type="Proteomes" id="UP000241421"/>
    </source>
</evidence>